<feature type="transmembrane region" description="Helical" evidence="1">
    <location>
        <begin position="82"/>
        <end position="98"/>
    </location>
</feature>
<accession>A0A1H3R806</accession>
<dbReference type="Pfam" id="PF03806">
    <property type="entry name" value="ABG_transport"/>
    <property type="match status" value="1"/>
</dbReference>
<evidence type="ECO:0000256" key="1">
    <source>
        <dbReference type="SAM" id="Phobius"/>
    </source>
</evidence>
<dbReference type="PANTHER" id="PTHR30282:SF0">
    <property type="entry name" value="P-AMINOBENZOYL-GLUTAMATE TRANSPORT PROTEIN"/>
    <property type="match status" value="1"/>
</dbReference>
<dbReference type="GO" id="GO:1902604">
    <property type="term" value="P:p-aminobenzoyl-glutamate transmembrane transport"/>
    <property type="evidence" value="ECO:0007669"/>
    <property type="project" value="InterPro"/>
</dbReference>
<keyword evidence="1" id="KW-0472">Membrane</keyword>
<dbReference type="Proteomes" id="UP000198625">
    <property type="component" value="Unassembled WGS sequence"/>
</dbReference>
<dbReference type="RefSeq" id="WP_091731261.1">
    <property type="nucleotide sequence ID" value="NZ_FNQE01000025.1"/>
</dbReference>
<gene>
    <name evidence="2" type="ORF">SAMN05660462_02258</name>
</gene>
<dbReference type="InterPro" id="IPR004697">
    <property type="entry name" value="AbgT"/>
</dbReference>
<feature type="transmembrane region" description="Helical" evidence="1">
    <location>
        <begin position="206"/>
        <end position="225"/>
    </location>
</feature>
<dbReference type="GO" id="GO:0015558">
    <property type="term" value="F:secondary active p-aminobenzoyl-glutamate transmembrane transporter activity"/>
    <property type="evidence" value="ECO:0007669"/>
    <property type="project" value="InterPro"/>
</dbReference>
<feature type="transmembrane region" description="Helical" evidence="1">
    <location>
        <begin position="26"/>
        <end position="45"/>
    </location>
</feature>
<feature type="transmembrane region" description="Helical" evidence="1">
    <location>
        <begin position="476"/>
        <end position="497"/>
    </location>
</feature>
<feature type="transmembrane region" description="Helical" evidence="1">
    <location>
        <begin position="118"/>
        <end position="146"/>
    </location>
</feature>
<evidence type="ECO:0000313" key="3">
    <source>
        <dbReference type="Proteomes" id="UP000198625"/>
    </source>
</evidence>
<organism evidence="2 3">
    <name type="scientific">Proteiniborus ethanoligenes</name>
    <dbReference type="NCBI Taxonomy" id="415015"/>
    <lineage>
        <taxon>Bacteria</taxon>
        <taxon>Bacillati</taxon>
        <taxon>Bacillota</taxon>
        <taxon>Clostridia</taxon>
        <taxon>Eubacteriales</taxon>
        <taxon>Proteiniborus</taxon>
    </lineage>
</organism>
<keyword evidence="1" id="KW-0812">Transmembrane</keyword>
<keyword evidence="1" id="KW-1133">Transmembrane helix</keyword>
<sequence length="509" mass="54785">MPDNNNEKKGVLNSLERLGNRLPHPIYIFMIMALIVVIISALAAGTKMIHPGTGNEEVVKSLISREGIIWILDNVVKNFTKFPPLGMVLVMMIGLGLAEEAGLLRTLLRKVIVGAPKTLVTFIIVFAGIMGNIAGSATFVVIPPLGGLIFKTLKRHPIAGIAAGFSGVAAGLSANLLITPTDILSAGITEKAAQIINPEILVHPAVNWYFMIASTIVLSLVGVFVTERIVEPRLGAYDAQYAGDADYADEEGLMLITADERKGLKNAGIISLLYFILIALLVIPRNGLLREPVTGTIVPSPFISSMIPILLVWFILAALAYGIGAKSIRNSNDVVKYMTDAMKSFAGFIVLCFFAAQFVEFFAYTNLGLLLAVNGAGFLKSSGFVGIPLAIVFIIFVSLINFLIGSSSAKWALLAPIFVPMFMQVGFSPAYTQAAYRIADSVTNCISPLEPFLPFIIICAQRFDKRSGLGTVISTMIPYALVYLAAWTLLLVLWSLLNIPLGPGAFMNL</sequence>
<evidence type="ECO:0000313" key="2">
    <source>
        <dbReference type="EMBL" id="SDZ21643.1"/>
    </source>
</evidence>
<feature type="transmembrane region" description="Helical" evidence="1">
    <location>
        <begin position="158"/>
        <end position="178"/>
    </location>
</feature>
<keyword evidence="3" id="KW-1185">Reference proteome</keyword>
<name>A0A1H3R806_9FIRM</name>
<feature type="transmembrane region" description="Helical" evidence="1">
    <location>
        <begin position="384"/>
        <end position="404"/>
    </location>
</feature>
<feature type="transmembrane region" description="Helical" evidence="1">
    <location>
        <begin position="345"/>
        <end position="364"/>
    </location>
</feature>
<feature type="transmembrane region" description="Helical" evidence="1">
    <location>
        <begin position="303"/>
        <end position="324"/>
    </location>
</feature>
<proteinExistence type="predicted"/>
<dbReference type="PANTHER" id="PTHR30282">
    <property type="entry name" value="P-AMINOBENZOYL GLUTAMATE TRANSPORTER"/>
    <property type="match status" value="1"/>
</dbReference>
<protein>
    <submittedName>
        <fullName evidence="2">Aminobenzoyl-glutamate transport protein</fullName>
    </submittedName>
</protein>
<dbReference type="STRING" id="415015.SAMN05660462_02258"/>
<dbReference type="AlphaFoldDB" id="A0A1H3R806"/>
<dbReference type="EMBL" id="FNQE01000025">
    <property type="protein sequence ID" value="SDZ21643.1"/>
    <property type="molecule type" value="Genomic_DNA"/>
</dbReference>
<feature type="transmembrane region" description="Helical" evidence="1">
    <location>
        <begin position="263"/>
        <end position="283"/>
    </location>
</feature>
<reference evidence="2 3" key="1">
    <citation type="submission" date="2016-10" db="EMBL/GenBank/DDBJ databases">
        <authorList>
            <person name="de Groot N.N."/>
        </authorList>
    </citation>
    <scope>NUCLEOTIDE SEQUENCE [LARGE SCALE GENOMIC DNA]</scope>
    <source>
        <strain evidence="2 3">DSM 21650</strain>
    </source>
</reference>
<dbReference type="OrthoDB" id="3314392at2"/>
<feature type="transmembrane region" description="Helical" evidence="1">
    <location>
        <begin position="411"/>
        <end position="431"/>
    </location>
</feature>